<dbReference type="InterPro" id="IPR001623">
    <property type="entry name" value="DnaJ_domain"/>
</dbReference>
<comment type="caution">
    <text evidence="3">The sequence shown here is derived from an EMBL/GenBank/DDBJ whole genome shotgun (WGS) entry which is preliminary data.</text>
</comment>
<evidence type="ECO:0000259" key="2">
    <source>
        <dbReference type="PROSITE" id="PS50076"/>
    </source>
</evidence>
<dbReference type="CDD" id="cd06257">
    <property type="entry name" value="DnaJ"/>
    <property type="match status" value="1"/>
</dbReference>
<dbReference type="Pfam" id="PF00226">
    <property type="entry name" value="DnaJ"/>
    <property type="match status" value="1"/>
</dbReference>
<keyword evidence="4" id="KW-1185">Reference proteome</keyword>
<name>A0A6N9TEY9_9ALTE</name>
<dbReference type="InterPro" id="IPR021059">
    <property type="entry name" value="DnaJ-related_N"/>
</dbReference>
<accession>A0A6N9TEY9</accession>
<dbReference type="PROSITE" id="PS50076">
    <property type="entry name" value="DNAJ_2"/>
    <property type="match status" value="1"/>
</dbReference>
<dbReference type="Pfam" id="PF12339">
    <property type="entry name" value="DNAJ_related"/>
    <property type="match status" value="1"/>
</dbReference>
<feature type="domain" description="J" evidence="2">
    <location>
        <begin position="170"/>
        <end position="236"/>
    </location>
</feature>
<dbReference type="EMBL" id="JAAAWO010000006">
    <property type="protein sequence ID" value="NDW15867.1"/>
    <property type="molecule type" value="Genomic_DNA"/>
</dbReference>
<evidence type="ECO:0000313" key="4">
    <source>
        <dbReference type="Proteomes" id="UP000471381"/>
    </source>
</evidence>
<organism evidence="3 4">
    <name type="scientific">Alteromonas genovensis</name>
    <dbReference type="NCBI Taxonomy" id="471225"/>
    <lineage>
        <taxon>Bacteria</taxon>
        <taxon>Pseudomonadati</taxon>
        <taxon>Pseudomonadota</taxon>
        <taxon>Gammaproteobacteria</taxon>
        <taxon>Alteromonadales</taxon>
        <taxon>Alteromonadaceae</taxon>
        <taxon>Alteromonas/Salinimonas group</taxon>
        <taxon>Alteromonas</taxon>
    </lineage>
</organism>
<dbReference type="Proteomes" id="UP000471381">
    <property type="component" value="Unassembled WGS sequence"/>
</dbReference>
<evidence type="ECO:0000313" key="3">
    <source>
        <dbReference type="EMBL" id="NDW15867.1"/>
    </source>
</evidence>
<proteinExistence type="predicted"/>
<keyword evidence="1" id="KW-0143">Chaperone</keyword>
<gene>
    <name evidence="3" type="ORF">GTQ48_10090</name>
</gene>
<dbReference type="InterPro" id="IPR036869">
    <property type="entry name" value="J_dom_sf"/>
</dbReference>
<dbReference type="SUPFAM" id="SSF46565">
    <property type="entry name" value="Chaperone J-domain"/>
    <property type="match status" value="1"/>
</dbReference>
<dbReference type="AlphaFoldDB" id="A0A6N9TEY9"/>
<protein>
    <submittedName>
        <fullName evidence="3">Molecular chaperone DnaJ</fullName>
    </submittedName>
</protein>
<reference evidence="3 4" key="1">
    <citation type="submission" date="2020-01" db="EMBL/GenBank/DDBJ databases">
        <title>Genomes of bacteria type strains.</title>
        <authorList>
            <person name="Chen J."/>
            <person name="Zhu S."/>
            <person name="Yang J."/>
        </authorList>
    </citation>
    <scope>NUCLEOTIDE SEQUENCE [LARGE SCALE GENOMIC DNA]</scope>
    <source>
        <strain evidence="3 4">LMG 24078</strain>
    </source>
</reference>
<sequence length="236" mass="26719">MLVDILSTMVSMFEEGVSEYTLISMLKKPPYTVFDEEALRDPLMLFKTHFILFNALYQLRSIWLKDGVGKLDIYTLNIRIDLFAGADVDAGATVPKQVLAPGAALAPENELAITEHAHKVGSHDALASYYLDWNNFEQTDQESVEALLTSFWSTMGNAQYASFNDGDIEAAHRILGLTWPCAALPREEHNAYSLKEIKKHYRKKLQQLHPDKGGSREQAQQVISAYQLLVRFYSFK</sequence>
<evidence type="ECO:0000256" key="1">
    <source>
        <dbReference type="ARBA" id="ARBA00023186"/>
    </source>
</evidence>
<dbReference type="Gene3D" id="1.10.287.110">
    <property type="entry name" value="DnaJ domain"/>
    <property type="match status" value="1"/>
</dbReference>
<dbReference type="SMART" id="SM00271">
    <property type="entry name" value="DnaJ"/>
    <property type="match status" value="1"/>
</dbReference>